<dbReference type="SUPFAM" id="SSF55874">
    <property type="entry name" value="ATPase domain of HSP90 chaperone/DNA topoisomerase II/histidine kinase"/>
    <property type="match status" value="1"/>
</dbReference>
<evidence type="ECO:0000313" key="5">
    <source>
        <dbReference type="EMBL" id="QEW06808.1"/>
    </source>
</evidence>
<dbReference type="Pfam" id="PF13188">
    <property type="entry name" value="PAS_8"/>
    <property type="match status" value="1"/>
</dbReference>
<evidence type="ECO:0000313" key="6">
    <source>
        <dbReference type="Proteomes" id="UP000325606"/>
    </source>
</evidence>
<keyword evidence="3" id="KW-1133">Transmembrane helix</keyword>
<feature type="transmembrane region" description="Helical" evidence="3">
    <location>
        <begin position="121"/>
        <end position="137"/>
    </location>
</feature>
<dbReference type="Pfam" id="PF02518">
    <property type="entry name" value="HATPase_c"/>
    <property type="match status" value="1"/>
</dbReference>
<dbReference type="PANTHER" id="PTHR43065">
    <property type="entry name" value="SENSOR HISTIDINE KINASE"/>
    <property type="match status" value="1"/>
</dbReference>
<dbReference type="SMART" id="SM00388">
    <property type="entry name" value="HisKA"/>
    <property type="match status" value="1"/>
</dbReference>
<dbReference type="EMBL" id="CP044222">
    <property type="protein sequence ID" value="QEW06808.1"/>
    <property type="molecule type" value="Genomic_DNA"/>
</dbReference>
<feature type="transmembrane region" description="Helical" evidence="3">
    <location>
        <begin position="45"/>
        <end position="64"/>
    </location>
</feature>
<dbReference type="Proteomes" id="UP000325606">
    <property type="component" value="Chromosome"/>
</dbReference>
<dbReference type="InterPro" id="IPR036097">
    <property type="entry name" value="HisK_dim/P_sf"/>
</dbReference>
<protein>
    <recommendedName>
        <fullName evidence="2">histidine kinase</fullName>
        <ecNumber evidence="2">2.7.13.3</ecNumber>
    </recommendedName>
</protein>
<dbReference type="Pfam" id="PF00512">
    <property type="entry name" value="HisKA"/>
    <property type="match status" value="1"/>
</dbReference>
<sequence length="533" mass="58809">MQASQKAWRIMRLLTVYRIILALLLMVLISTGYLPEPLGETAPRLFLVVASVYVVVTLLAIYPLLLRTPGYIWQVYFYTCVDILVFTLMMHASGGVASGVGMLMVVSIANASMLLAGRMSVFFAALASLAVLGQQFYSQLYGTASAYNYSMAGLLGLTLIVTSVLATVLARQARESADLAHSRGVDLANMSELTEQVISQMATGVLVVDEQHHVRLVNGAARRLLDAPSQMLGTHLQQFSIELNLQLRLWRGQGRQSYEKSSIETLPASLLVQMIKVGRAGDDTKTGVLIFLEDAAAVNDQSQQLRLAALGRLTAGIAHEIRNPLSAIRHAGELLAESDKLPSEDLRLTDIIQENTARVNRIVEDVLQLGNRDRVFGEKIQLNKYLKSFVEEIYCLHSEARSVLVINDQSVEPLTVYFDSGHLHQILSNLCQNALNFASQSLSSPRVTLLLAGDTKRGCYLEVINNGPLVQPQEKERLFEPFFTTTSKGTGLGLYLSKELAQANQCHLAHQQQNENTCFRLSFGQQAIIRESD</sequence>
<dbReference type="KEGG" id="nik:F5I99_10000"/>
<dbReference type="SMART" id="SM00387">
    <property type="entry name" value="HATPase_c"/>
    <property type="match status" value="1"/>
</dbReference>
<feature type="transmembrane region" description="Helical" evidence="3">
    <location>
        <begin position="71"/>
        <end position="90"/>
    </location>
</feature>
<dbReference type="PROSITE" id="PS50109">
    <property type="entry name" value="HIS_KIN"/>
    <property type="match status" value="1"/>
</dbReference>
<dbReference type="Gene3D" id="3.30.450.20">
    <property type="entry name" value="PAS domain"/>
    <property type="match status" value="1"/>
</dbReference>
<feature type="transmembrane region" description="Helical" evidence="3">
    <location>
        <begin position="12"/>
        <end position="33"/>
    </location>
</feature>
<feature type="domain" description="Histidine kinase" evidence="4">
    <location>
        <begin position="316"/>
        <end position="527"/>
    </location>
</feature>
<dbReference type="Pfam" id="PF25323">
    <property type="entry name" value="6TM_PilS"/>
    <property type="match status" value="1"/>
</dbReference>
<comment type="catalytic activity">
    <reaction evidence="1">
        <text>ATP + protein L-histidine = ADP + protein N-phospho-L-histidine.</text>
        <dbReference type="EC" id="2.7.13.3"/>
    </reaction>
</comment>
<reference evidence="5 6" key="1">
    <citation type="submission" date="2019-09" db="EMBL/GenBank/DDBJ databases">
        <title>Nitrincola iocasae sp. nov., a bacterium isolated from the sediment collected at a cold seep field in South China Sea.</title>
        <authorList>
            <person name="Zhang H."/>
            <person name="Wang H."/>
            <person name="Li C."/>
        </authorList>
    </citation>
    <scope>NUCLEOTIDE SEQUENCE [LARGE SCALE GENOMIC DNA]</scope>
    <source>
        <strain evidence="5 6">KXZD1103</strain>
    </source>
</reference>
<dbReference type="CDD" id="cd00082">
    <property type="entry name" value="HisKA"/>
    <property type="match status" value="1"/>
</dbReference>
<proteinExistence type="predicted"/>
<accession>A0A5J6LEI5</accession>
<dbReference type="Gene3D" id="1.10.287.130">
    <property type="match status" value="1"/>
</dbReference>
<evidence type="ECO:0000256" key="2">
    <source>
        <dbReference type="ARBA" id="ARBA00012438"/>
    </source>
</evidence>
<keyword evidence="3" id="KW-0472">Membrane</keyword>
<dbReference type="InterPro" id="IPR005467">
    <property type="entry name" value="His_kinase_dom"/>
</dbReference>
<dbReference type="RefSeq" id="WP_151055608.1">
    <property type="nucleotide sequence ID" value="NZ_CP044222.1"/>
</dbReference>
<dbReference type="EC" id="2.7.13.3" evidence="2"/>
<keyword evidence="3" id="KW-0812">Transmembrane</keyword>
<dbReference type="Gene3D" id="3.30.565.10">
    <property type="entry name" value="Histidine kinase-like ATPase, C-terminal domain"/>
    <property type="match status" value="1"/>
</dbReference>
<gene>
    <name evidence="5" type="ORF">F5I99_10000</name>
</gene>
<dbReference type="InterPro" id="IPR003594">
    <property type="entry name" value="HATPase_dom"/>
</dbReference>
<dbReference type="CDD" id="cd00075">
    <property type="entry name" value="HATPase"/>
    <property type="match status" value="1"/>
</dbReference>
<dbReference type="AlphaFoldDB" id="A0A5J6LEI5"/>
<dbReference type="InterPro" id="IPR036890">
    <property type="entry name" value="HATPase_C_sf"/>
</dbReference>
<evidence type="ECO:0000256" key="3">
    <source>
        <dbReference type="SAM" id="Phobius"/>
    </source>
</evidence>
<dbReference type="InterPro" id="IPR003661">
    <property type="entry name" value="HisK_dim/P_dom"/>
</dbReference>
<keyword evidence="6" id="KW-1185">Reference proteome</keyword>
<dbReference type="PANTHER" id="PTHR43065:SF52">
    <property type="entry name" value="SENSOR PROTEIN KINASE PILS"/>
    <property type="match status" value="1"/>
</dbReference>
<evidence type="ECO:0000259" key="4">
    <source>
        <dbReference type="PROSITE" id="PS50109"/>
    </source>
</evidence>
<dbReference type="SUPFAM" id="SSF47384">
    <property type="entry name" value="Homodimeric domain of signal transducing histidine kinase"/>
    <property type="match status" value="1"/>
</dbReference>
<organism evidence="5 6">
    <name type="scientific">Nitrincola iocasae</name>
    <dbReference type="NCBI Taxonomy" id="2614693"/>
    <lineage>
        <taxon>Bacteria</taxon>
        <taxon>Pseudomonadati</taxon>
        <taxon>Pseudomonadota</taxon>
        <taxon>Gammaproteobacteria</taxon>
        <taxon>Oceanospirillales</taxon>
        <taxon>Oceanospirillaceae</taxon>
        <taxon>Nitrincola</taxon>
    </lineage>
</organism>
<feature type="transmembrane region" description="Helical" evidence="3">
    <location>
        <begin position="149"/>
        <end position="170"/>
    </location>
</feature>
<name>A0A5J6LEI5_9GAMM</name>
<dbReference type="GO" id="GO:0000155">
    <property type="term" value="F:phosphorelay sensor kinase activity"/>
    <property type="evidence" value="ECO:0007669"/>
    <property type="project" value="InterPro"/>
</dbReference>
<evidence type="ECO:0000256" key="1">
    <source>
        <dbReference type="ARBA" id="ARBA00000085"/>
    </source>
</evidence>
<dbReference type="InterPro" id="IPR000014">
    <property type="entry name" value="PAS"/>
</dbReference>